<dbReference type="EMBL" id="CP151919">
    <property type="protein sequence ID" value="XAD56460.1"/>
    <property type="molecule type" value="Genomic_DNA"/>
</dbReference>
<evidence type="ECO:0000256" key="1">
    <source>
        <dbReference type="SAM" id="MobiDB-lite"/>
    </source>
</evidence>
<feature type="compositionally biased region" description="Basic and acidic residues" evidence="1">
    <location>
        <begin position="75"/>
        <end position="93"/>
    </location>
</feature>
<feature type="compositionally biased region" description="Basic and acidic residues" evidence="1">
    <location>
        <begin position="38"/>
        <end position="54"/>
    </location>
</feature>
<protein>
    <submittedName>
        <fullName evidence="2">DUF2934 domain-containing protein</fullName>
    </submittedName>
</protein>
<dbReference type="InterPro" id="IPR021327">
    <property type="entry name" value="DUF2934"/>
</dbReference>
<reference evidence="2 3" key="1">
    <citation type="submission" date="2024-04" db="EMBL/GenBank/DDBJ databases">
        <title>Salinicola lusitanus LLJ914,a marine bacterium isolated from the Okinawa Trough.</title>
        <authorList>
            <person name="Li J."/>
        </authorList>
    </citation>
    <scope>NUCLEOTIDE SEQUENCE [LARGE SCALE GENOMIC DNA]</scope>
    <source>
        <strain evidence="2 3">LLJ914</strain>
    </source>
</reference>
<evidence type="ECO:0000313" key="2">
    <source>
        <dbReference type="EMBL" id="XAD56460.1"/>
    </source>
</evidence>
<evidence type="ECO:0000313" key="3">
    <source>
        <dbReference type="Proteomes" id="UP001453229"/>
    </source>
</evidence>
<gene>
    <name evidence="2" type="ORF">AAGT95_10845</name>
</gene>
<feature type="compositionally biased region" description="Acidic residues" evidence="1">
    <location>
        <begin position="61"/>
        <end position="74"/>
    </location>
</feature>
<proteinExistence type="predicted"/>
<keyword evidence="3" id="KW-1185">Reference proteome</keyword>
<name>A0ABZ3CZL7_9GAMM</name>
<organism evidence="2 3">
    <name type="scientific">Salinicola lusitanus</name>
    <dbReference type="NCBI Taxonomy" id="1949085"/>
    <lineage>
        <taxon>Bacteria</taxon>
        <taxon>Pseudomonadati</taxon>
        <taxon>Pseudomonadota</taxon>
        <taxon>Gammaproteobacteria</taxon>
        <taxon>Oceanospirillales</taxon>
        <taxon>Halomonadaceae</taxon>
        <taxon>Salinicola</taxon>
    </lineage>
</organism>
<dbReference type="Proteomes" id="UP001453229">
    <property type="component" value="Chromosome"/>
</dbReference>
<dbReference type="RefSeq" id="WP_342596496.1">
    <property type="nucleotide sequence ID" value="NZ_CP151919.1"/>
</dbReference>
<feature type="region of interest" description="Disordered" evidence="1">
    <location>
        <begin position="38"/>
        <end position="155"/>
    </location>
</feature>
<dbReference type="Pfam" id="PF11154">
    <property type="entry name" value="DUF2934"/>
    <property type="match status" value="1"/>
</dbReference>
<sequence>MMTGREQRIRMLAYRIWESEGRPDSQEARHWEMAERIVEAENAREEEQEWRAASDEPSPLEGEDPPAEPDELGIDEPRLPLDDPETEARKEADTGVEIPPSQPRPRAPARRKAASGDESASPARKRSPAKATEGSSRKTVAKPRKPRGTNGDKSE</sequence>
<accession>A0ABZ3CZL7</accession>